<organism evidence="1 2">
    <name type="scientific">Pseudohalocynthiibacter aestuariivivens</name>
    <dbReference type="NCBI Taxonomy" id="1591409"/>
    <lineage>
        <taxon>Bacteria</taxon>
        <taxon>Pseudomonadati</taxon>
        <taxon>Pseudomonadota</taxon>
        <taxon>Alphaproteobacteria</taxon>
        <taxon>Rhodobacterales</taxon>
        <taxon>Paracoccaceae</taxon>
        <taxon>Pseudohalocynthiibacter</taxon>
    </lineage>
</organism>
<evidence type="ECO:0000313" key="1">
    <source>
        <dbReference type="EMBL" id="MFB9230350.1"/>
    </source>
</evidence>
<dbReference type="Proteomes" id="UP001589683">
    <property type="component" value="Unassembled WGS sequence"/>
</dbReference>
<reference evidence="1 2" key="1">
    <citation type="submission" date="2024-09" db="EMBL/GenBank/DDBJ databases">
        <authorList>
            <person name="Sun Q."/>
            <person name="Mori K."/>
        </authorList>
    </citation>
    <scope>NUCLEOTIDE SEQUENCE [LARGE SCALE GENOMIC DNA]</scope>
    <source>
        <strain evidence="1 2">CECT 8726</strain>
    </source>
</reference>
<protein>
    <submittedName>
        <fullName evidence="1">Uncharacterized protein</fullName>
    </submittedName>
</protein>
<name>A0ABV5JA73_9RHOB</name>
<keyword evidence="2" id="KW-1185">Reference proteome</keyword>
<dbReference type="RefSeq" id="WP_213888613.1">
    <property type="nucleotide sequence ID" value="NZ_JAGFNU010000004.1"/>
</dbReference>
<evidence type="ECO:0000313" key="2">
    <source>
        <dbReference type="Proteomes" id="UP001589683"/>
    </source>
</evidence>
<dbReference type="Gene3D" id="2.60.120.430">
    <property type="entry name" value="Galactose-binding lectin"/>
    <property type="match status" value="1"/>
</dbReference>
<proteinExistence type="predicted"/>
<accession>A0ABV5JA73</accession>
<gene>
    <name evidence="1" type="ORF">ACFFUT_00955</name>
</gene>
<sequence>MKAFMRALPLVRTKPVSPSDIPPFRSRDSAKIWVAFTFANLLLAATIFTPPAMAQRFVNAEPTEDNSEGLRCYIINSRIGWQYMPLIRGFENEVSINMSDTWSVDAANYERVGIFGHTGADAERLGPYSEYKFSPAFDFGYLLVSDTNGNFYSSVVNEFKLNPSIQGLYLRINDSDETLHDNVGFIRVCTQQVLW</sequence>
<dbReference type="EMBL" id="JBHMEA010000006">
    <property type="protein sequence ID" value="MFB9230350.1"/>
    <property type="molecule type" value="Genomic_DNA"/>
</dbReference>
<comment type="caution">
    <text evidence="1">The sequence shown here is derived from an EMBL/GenBank/DDBJ whole genome shotgun (WGS) entry which is preliminary data.</text>
</comment>